<feature type="signal peptide" evidence="1">
    <location>
        <begin position="1"/>
        <end position="21"/>
    </location>
</feature>
<dbReference type="RefSeq" id="WP_242627315.1">
    <property type="nucleotide sequence ID" value="NZ_JBHLWO010000002.1"/>
</dbReference>
<dbReference type="InterPro" id="IPR005493">
    <property type="entry name" value="RraA/RraA-like"/>
</dbReference>
<dbReference type="SUPFAM" id="SSF89562">
    <property type="entry name" value="RraA-like"/>
    <property type="match status" value="1"/>
</dbReference>
<dbReference type="Proteomes" id="UP001589774">
    <property type="component" value="Unassembled WGS sequence"/>
</dbReference>
<accession>A0ABV6HIT3</accession>
<keyword evidence="1" id="KW-0732">Signal</keyword>
<dbReference type="EMBL" id="JBHLWO010000002">
    <property type="protein sequence ID" value="MFC0318786.1"/>
    <property type="molecule type" value="Genomic_DNA"/>
</dbReference>
<evidence type="ECO:0000313" key="2">
    <source>
        <dbReference type="EMBL" id="MFC0318786.1"/>
    </source>
</evidence>
<organism evidence="2 3">
    <name type="scientific">Olivibacter oleidegradans</name>
    <dbReference type="NCBI Taxonomy" id="760123"/>
    <lineage>
        <taxon>Bacteria</taxon>
        <taxon>Pseudomonadati</taxon>
        <taxon>Bacteroidota</taxon>
        <taxon>Sphingobacteriia</taxon>
        <taxon>Sphingobacteriales</taxon>
        <taxon>Sphingobacteriaceae</taxon>
        <taxon>Olivibacter</taxon>
    </lineage>
</organism>
<keyword evidence="3" id="KW-1185">Reference proteome</keyword>
<evidence type="ECO:0000256" key="1">
    <source>
        <dbReference type="SAM" id="SignalP"/>
    </source>
</evidence>
<comment type="caution">
    <text evidence="2">The sequence shown here is derived from an EMBL/GenBank/DDBJ whole genome shotgun (WGS) entry which is preliminary data.</text>
</comment>
<evidence type="ECO:0000313" key="3">
    <source>
        <dbReference type="Proteomes" id="UP001589774"/>
    </source>
</evidence>
<name>A0ABV6HIT3_9SPHI</name>
<sequence length="308" mass="34995">MYVRKSFFMLMMLLFFVTTGAAQQITKEELRFLTSSWKGERYRDGRPKIPDSLLLRAERIGFDDAWTILRNAGYYNQFEDGWKAIRENEVFAGRAVTAAYMPRRPDIEDAILERGHEKGLKGSTNAWPIELLQKGDVYVADGFGKVAGGTLIGQTLGTTIFQRTGKGVVFDAGARDFDGLADIKGFNAFVRDFHPSFLEESMLMGLNTPIRIGKAIVLPGDLVLCNKEGVLFIPAHLAEEVIVTAEFIQLRDAFGKDRIQAGKYSVGQIDNQWDDPIKLDFLNWLKEQEDRVRLTKKQLDQLMEKRTW</sequence>
<dbReference type="Pfam" id="PF03737">
    <property type="entry name" value="RraA-like"/>
    <property type="match status" value="1"/>
</dbReference>
<gene>
    <name evidence="2" type="ORF">ACFFI0_10725</name>
</gene>
<proteinExistence type="predicted"/>
<dbReference type="InterPro" id="IPR036704">
    <property type="entry name" value="RraA/RraA-like_sf"/>
</dbReference>
<protein>
    <submittedName>
        <fullName evidence="2">RraA family protein</fullName>
    </submittedName>
</protein>
<dbReference type="Gene3D" id="3.50.30.40">
    <property type="entry name" value="Ribonuclease E inhibitor RraA/RraA-like"/>
    <property type="match status" value="1"/>
</dbReference>
<reference evidence="2 3" key="1">
    <citation type="submission" date="2024-09" db="EMBL/GenBank/DDBJ databases">
        <authorList>
            <person name="Sun Q."/>
            <person name="Mori K."/>
        </authorList>
    </citation>
    <scope>NUCLEOTIDE SEQUENCE [LARGE SCALE GENOMIC DNA]</scope>
    <source>
        <strain evidence="2 3">CCM 7765</strain>
    </source>
</reference>
<feature type="chain" id="PRO_5046397916" evidence="1">
    <location>
        <begin position="22"/>
        <end position="308"/>
    </location>
</feature>